<dbReference type="PRINTS" id="PR00019">
    <property type="entry name" value="LEURICHRPT"/>
</dbReference>
<evidence type="ECO:0000256" key="3">
    <source>
        <dbReference type="ARBA" id="ARBA00022475"/>
    </source>
</evidence>
<feature type="domain" description="Disease resistance R13L4/SHOC-2-like LRR" evidence="12">
    <location>
        <begin position="97"/>
        <end position="375"/>
    </location>
</feature>
<dbReference type="SMART" id="SM00369">
    <property type="entry name" value="LRR_TYP"/>
    <property type="match status" value="6"/>
</dbReference>
<name>A0AAP0DZA9_9ASTR</name>
<organism evidence="13 14">
    <name type="scientific">Deinandra increscens subsp. villosa</name>
    <dbReference type="NCBI Taxonomy" id="3103831"/>
    <lineage>
        <taxon>Eukaryota</taxon>
        <taxon>Viridiplantae</taxon>
        <taxon>Streptophyta</taxon>
        <taxon>Embryophyta</taxon>
        <taxon>Tracheophyta</taxon>
        <taxon>Spermatophyta</taxon>
        <taxon>Magnoliopsida</taxon>
        <taxon>eudicotyledons</taxon>
        <taxon>Gunneridae</taxon>
        <taxon>Pentapetalae</taxon>
        <taxon>asterids</taxon>
        <taxon>campanulids</taxon>
        <taxon>Asterales</taxon>
        <taxon>Asteraceae</taxon>
        <taxon>Asteroideae</taxon>
        <taxon>Heliantheae alliance</taxon>
        <taxon>Madieae</taxon>
        <taxon>Madiinae</taxon>
        <taxon>Deinandra</taxon>
    </lineage>
</organism>
<dbReference type="Gene3D" id="3.80.10.10">
    <property type="entry name" value="Ribonuclease Inhibitor"/>
    <property type="match status" value="2"/>
</dbReference>
<keyword evidence="6" id="KW-0732">Signal</keyword>
<evidence type="ECO:0000256" key="2">
    <source>
        <dbReference type="ARBA" id="ARBA00009592"/>
    </source>
</evidence>
<proteinExistence type="inferred from homology"/>
<evidence type="ECO:0000313" key="14">
    <source>
        <dbReference type="Proteomes" id="UP001408789"/>
    </source>
</evidence>
<reference evidence="13 14" key="1">
    <citation type="submission" date="2024-04" db="EMBL/GenBank/DDBJ databases">
        <title>The reference genome of an endangered Asteraceae, Deinandra increscens subsp. villosa, native to the Central Coast of California.</title>
        <authorList>
            <person name="Guilliams M."/>
            <person name="Hasenstab-Lehman K."/>
            <person name="Meyer R."/>
            <person name="Mcevoy S."/>
        </authorList>
    </citation>
    <scope>NUCLEOTIDE SEQUENCE [LARGE SCALE GENOMIC DNA]</scope>
    <source>
        <tissue evidence="13">Leaf</tissue>
    </source>
</reference>
<comment type="similarity">
    <text evidence="2">Belongs to the RLP family.</text>
</comment>
<keyword evidence="3" id="KW-1003">Cell membrane</keyword>
<dbReference type="Pfam" id="PF08263">
    <property type="entry name" value="LRRNT_2"/>
    <property type="match status" value="1"/>
</dbReference>
<dbReference type="GO" id="GO:0051707">
    <property type="term" value="P:response to other organism"/>
    <property type="evidence" value="ECO:0007669"/>
    <property type="project" value="UniProtKB-ARBA"/>
</dbReference>
<dbReference type="InterPro" id="IPR013210">
    <property type="entry name" value="LRR_N_plant-typ"/>
</dbReference>
<keyword evidence="7" id="KW-0677">Repeat</keyword>
<dbReference type="InterPro" id="IPR001611">
    <property type="entry name" value="Leu-rich_rpt"/>
</dbReference>
<comment type="caution">
    <text evidence="13">The sequence shown here is derived from an EMBL/GenBank/DDBJ whole genome shotgun (WGS) entry which is preliminary data.</text>
</comment>
<accession>A0AAP0DZA9</accession>
<dbReference type="InterPro" id="IPR003591">
    <property type="entry name" value="Leu-rich_rpt_typical-subtyp"/>
</dbReference>
<dbReference type="Pfam" id="PF13855">
    <property type="entry name" value="LRR_8"/>
    <property type="match status" value="1"/>
</dbReference>
<dbReference type="Proteomes" id="UP001408789">
    <property type="component" value="Unassembled WGS sequence"/>
</dbReference>
<keyword evidence="4" id="KW-0433">Leucine-rich repeat</keyword>
<protein>
    <recommendedName>
        <fullName evidence="15">Leucine-rich repeat-containing N-terminal plant-type domain-containing protein</fullName>
    </recommendedName>
</protein>
<evidence type="ECO:0000313" key="13">
    <source>
        <dbReference type="EMBL" id="KAK9079914.1"/>
    </source>
</evidence>
<dbReference type="SUPFAM" id="SSF52047">
    <property type="entry name" value="RNI-like"/>
    <property type="match status" value="1"/>
</dbReference>
<evidence type="ECO:0000256" key="7">
    <source>
        <dbReference type="ARBA" id="ARBA00022737"/>
    </source>
</evidence>
<evidence type="ECO:0000256" key="10">
    <source>
        <dbReference type="ARBA" id="ARBA00023180"/>
    </source>
</evidence>
<evidence type="ECO:0008006" key="15">
    <source>
        <dbReference type="Google" id="ProtNLM"/>
    </source>
</evidence>
<evidence type="ECO:0000256" key="4">
    <source>
        <dbReference type="ARBA" id="ARBA00022614"/>
    </source>
</evidence>
<keyword evidence="14" id="KW-1185">Reference proteome</keyword>
<sequence length="462" mass="52055">MSLCNEQERLALLKFKQSVSDDFGMLSSWVGSDCCQWKRVRCDATTGSVVSLRLTGHNIWNSYYFPESNPADIDPSDNNEDYYPDGEDNYLVGNELNASLAELKYLKYLDLSGNDFRKSQISEFIGSLKHLSYLNLSNAGFSGSIPPHIGNLSQLEVLDLSTRHPDLVADDLAWVFRLSLLKHLNLSGVDLMRAQNVNMVLYMIPSLVELSLSHCSLTNAHLGPFLNLSRMLPNIRYLDLSKNSFYDQLPPFLPNMTSLTFLDISKSDFCPPLNLASLLNMIPSLSDLHLSRCELYNENMSPTNLNSSICNIQHLDLSGNSIEGRFPYLLTNISSLKVLDLRKNFLNSSIPIMLNLLKLDISSNNFTNMEHVGIWRQCHLKELRVSHNYLGEEMIGVSTNISQCSEYALEELYLDHNQLKGSIPESLVRLANLRVLDLSANKLINLIPDSLGRLTTLEVLDI</sequence>
<dbReference type="GO" id="GO:0006952">
    <property type="term" value="P:defense response"/>
    <property type="evidence" value="ECO:0007669"/>
    <property type="project" value="UniProtKB-ARBA"/>
</dbReference>
<keyword evidence="5" id="KW-0812">Transmembrane</keyword>
<evidence type="ECO:0000259" key="11">
    <source>
        <dbReference type="Pfam" id="PF08263"/>
    </source>
</evidence>
<dbReference type="PANTHER" id="PTHR48063">
    <property type="entry name" value="LRR RECEPTOR-LIKE KINASE"/>
    <property type="match status" value="1"/>
</dbReference>
<evidence type="ECO:0000256" key="9">
    <source>
        <dbReference type="ARBA" id="ARBA00023136"/>
    </source>
</evidence>
<gene>
    <name evidence="13" type="ORF">SSX86_001588</name>
</gene>
<dbReference type="InterPro" id="IPR055414">
    <property type="entry name" value="LRR_R13L4/SHOC2-like"/>
</dbReference>
<evidence type="ECO:0000256" key="1">
    <source>
        <dbReference type="ARBA" id="ARBA00004251"/>
    </source>
</evidence>
<keyword evidence="9" id="KW-0472">Membrane</keyword>
<dbReference type="AlphaFoldDB" id="A0AAP0DZA9"/>
<dbReference type="Pfam" id="PF23598">
    <property type="entry name" value="LRR_14"/>
    <property type="match status" value="1"/>
</dbReference>
<dbReference type="EMBL" id="JBCNJP010000003">
    <property type="protein sequence ID" value="KAK9079914.1"/>
    <property type="molecule type" value="Genomic_DNA"/>
</dbReference>
<dbReference type="PANTHER" id="PTHR48063:SF106">
    <property type="entry name" value="LEUCINE-RICH REPEAT DOMAIN, L DOMAIN-LIKE PROTEIN-RELATED"/>
    <property type="match status" value="1"/>
</dbReference>
<feature type="domain" description="Leucine-rich repeat-containing N-terminal plant-type" evidence="11">
    <location>
        <begin position="6"/>
        <end position="43"/>
    </location>
</feature>
<evidence type="ECO:0000256" key="8">
    <source>
        <dbReference type="ARBA" id="ARBA00022989"/>
    </source>
</evidence>
<keyword evidence="10" id="KW-0325">Glycoprotein</keyword>
<evidence type="ECO:0000259" key="12">
    <source>
        <dbReference type="Pfam" id="PF23598"/>
    </source>
</evidence>
<dbReference type="InterPro" id="IPR032675">
    <property type="entry name" value="LRR_dom_sf"/>
</dbReference>
<evidence type="ECO:0000256" key="5">
    <source>
        <dbReference type="ARBA" id="ARBA00022692"/>
    </source>
</evidence>
<comment type="subcellular location">
    <subcellularLocation>
        <location evidence="1">Cell membrane</location>
        <topology evidence="1">Single-pass type I membrane protein</topology>
    </subcellularLocation>
</comment>
<dbReference type="InterPro" id="IPR046956">
    <property type="entry name" value="RLP23-like"/>
</dbReference>
<evidence type="ECO:0000256" key="6">
    <source>
        <dbReference type="ARBA" id="ARBA00022729"/>
    </source>
</evidence>
<dbReference type="GO" id="GO:0005886">
    <property type="term" value="C:plasma membrane"/>
    <property type="evidence" value="ECO:0007669"/>
    <property type="project" value="UniProtKB-SubCell"/>
</dbReference>
<keyword evidence="8" id="KW-1133">Transmembrane helix</keyword>